<sequence length="530" mass="56894">MTPVPKGVVVLLPRKKLDEKPLQGERRAEHVVSGVKIGKSEKRSILANGARKVIQDRGRCLSMSDDVRVEVPRLRKNALSLSEIVSSSLANVAPAMCIYFSLSLIVGGAGIAAPLTILLAAIAMGFHANAITEFTKALPSTGSYVTFIGKSFGRRMSVIVALMYVFSYIVAIGSVITMGGYWTADILKNFLSVQVPWWLISVLFVLLVYWLTTSGIKLSVRTIVTVFAFEVGLLLISAIAMLIVAHAYISFAPLNPANLKNGWGGVGLGFPIAIFMFIGVGNSAPLAEETENPRKNVPRAVYASVIVAGLLYTFLGYATIIGLHADEAAIAKASVPFIDAAKVALGGFVILAYLAGFTSTLACLIGATNGQSRVIFSAAREGLLPKWLAGVGRKQTPVAAIRFYLVVACLVTFIWSITAAPLDVYGYLSTLGAIGVILVYITLNFALTVFFKRQRPGEFRVWLHGIVPAVSTLTMLLPLWGLVQPGQPVPFNVFPYVVLIYLVLVIAYALVATKMNPELGKRVGSVVADK</sequence>
<dbReference type="PANTHER" id="PTHR42770:SF11">
    <property type="entry name" value="INNER MEMBRANE TRANSPORT PROTEIN YBAT"/>
    <property type="match status" value="1"/>
</dbReference>
<feature type="transmembrane region" description="Helical" evidence="6">
    <location>
        <begin position="403"/>
        <end position="422"/>
    </location>
</feature>
<feature type="transmembrane region" description="Helical" evidence="6">
    <location>
        <begin position="301"/>
        <end position="323"/>
    </location>
</feature>
<feature type="transmembrane region" description="Helical" evidence="6">
    <location>
        <begin position="158"/>
        <end position="183"/>
    </location>
</feature>
<evidence type="ECO:0000313" key="9">
    <source>
        <dbReference type="Proteomes" id="UP001071230"/>
    </source>
</evidence>
<reference evidence="8" key="1">
    <citation type="submission" date="2014-11" db="EMBL/GenBank/DDBJ databases">
        <authorList>
            <person name="Hornung B.V."/>
        </authorList>
    </citation>
    <scope>NUCLEOTIDE SEQUENCE</scope>
    <source>
        <strain evidence="8">INE</strain>
    </source>
</reference>
<dbReference type="GO" id="GO:0022857">
    <property type="term" value="F:transmembrane transporter activity"/>
    <property type="evidence" value="ECO:0007669"/>
    <property type="project" value="InterPro"/>
</dbReference>
<keyword evidence="5 6" id="KW-0472">Membrane</keyword>
<feature type="transmembrane region" description="Helical" evidence="6">
    <location>
        <begin position="224"/>
        <end position="249"/>
    </location>
</feature>
<dbReference type="Pfam" id="PF13520">
    <property type="entry name" value="AA_permease_2"/>
    <property type="match status" value="1"/>
</dbReference>
<dbReference type="EMBL" id="CDGJ01000048">
    <property type="protein sequence ID" value="CEJ07274.1"/>
    <property type="molecule type" value="Genomic_DNA"/>
</dbReference>
<dbReference type="Proteomes" id="UP001071230">
    <property type="component" value="Unassembled WGS sequence"/>
</dbReference>
<organism evidence="7">
    <name type="scientific">Acididesulfobacillus acetoxydans</name>
    <dbReference type="NCBI Taxonomy" id="1561005"/>
    <lineage>
        <taxon>Bacteria</taxon>
        <taxon>Bacillati</taxon>
        <taxon>Bacillota</taxon>
        <taxon>Clostridia</taxon>
        <taxon>Eubacteriales</taxon>
        <taxon>Peptococcaceae</taxon>
        <taxon>Acididesulfobacillus</taxon>
    </lineage>
</organism>
<keyword evidence="9" id="KW-1185">Reference proteome</keyword>
<keyword evidence="4 6" id="KW-1133">Transmembrane helix</keyword>
<dbReference type="InterPro" id="IPR050367">
    <property type="entry name" value="APC_superfamily"/>
</dbReference>
<keyword evidence="3 6" id="KW-0812">Transmembrane</keyword>
<dbReference type="Gene3D" id="1.20.1740.10">
    <property type="entry name" value="Amino acid/polyamine transporter I"/>
    <property type="match status" value="1"/>
</dbReference>
<evidence type="ECO:0000313" key="8">
    <source>
        <dbReference type="EMBL" id="CEJ07274.1"/>
    </source>
</evidence>
<accession>A0A8S0X6J4</accession>
<reference evidence="7" key="2">
    <citation type="submission" date="2020-01" db="EMBL/GenBank/DDBJ databases">
        <authorList>
            <person name="Hornung B."/>
        </authorList>
    </citation>
    <scope>NUCLEOTIDE SEQUENCE</scope>
    <source>
        <strain evidence="7">PacBioINE</strain>
    </source>
</reference>
<feature type="transmembrane region" description="Helical" evidence="6">
    <location>
        <begin position="195"/>
        <end position="212"/>
    </location>
</feature>
<evidence type="ECO:0000256" key="3">
    <source>
        <dbReference type="ARBA" id="ARBA00022692"/>
    </source>
</evidence>
<feature type="transmembrane region" description="Helical" evidence="6">
    <location>
        <begin position="261"/>
        <end position="280"/>
    </location>
</feature>
<feature type="transmembrane region" description="Helical" evidence="6">
    <location>
        <begin position="98"/>
        <end position="126"/>
    </location>
</feature>
<feature type="transmembrane region" description="Helical" evidence="6">
    <location>
        <begin position="428"/>
        <end position="449"/>
    </location>
</feature>
<dbReference type="Proteomes" id="UP000836597">
    <property type="component" value="Chromosome"/>
</dbReference>
<dbReference type="EMBL" id="LR746496">
    <property type="protein sequence ID" value="CAA7602580.1"/>
    <property type="molecule type" value="Genomic_DNA"/>
</dbReference>
<protein>
    <submittedName>
        <fullName evidence="8">Amino acid transporter</fullName>
    </submittedName>
    <submittedName>
        <fullName evidence="7">Amino acid/polyamine transporter I</fullName>
    </submittedName>
</protein>
<dbReference type="PIRSF" id="PIRSF006060">
    <property type="entry name" value="AA_transporter"/>
    <property type="match status" value="1"/>
</dbReference>
<proteinExistence type="predicted"/>
<evidence type="ECO:0000256" key="4">
    <source>
        <dbReference type="ARBA" id="ARBA00022989"/>
    </source>
</evidence>
<evidence type="ECO:0000256" key="6">
    <source>
        <dbReference type="SAM" id="Phobius"/>
    </source>
</evidence>
<evidence type="ECO:0000256" key="1">
    <source>
        <dbReference type="ARBA" id="ARBA00004651"/>
    </source>
</evidence>
<dbReference type="AlphaFoldDB" id="A0A8S0X6J4"/>
<dbReference type="PANTHER" id="PTHR42770">
    <property type="entry name" value="AMINO ACID TRANSPORTER-RELATED"/>
    <property type="match status" value="1"/>
</dbReference>
<evidence type="ECO:0000256" key="5">
    <source>
        <dbReference type="ARBA" id="ARBA00023136"/>
    </source>
</evidence>
<keyword evidence="2" id="KW-1003">Cell membrane</keyword>
<feature type="transmembrane region" description="Helical" evidence="6">
    <location>
        <begin position="461"/>
        <end position="481"/>
    </location>
</feature>
<dbReference type="GO" id="GO:0005886">
    <property type="term" value="C:plasma membrane"/>
    <property type="evidence" value="ECO:0007669"/>
    <property type="project" value="UniProtKB-SubCell"/>
</dbReference>
<name>A0A8S0X6J4_9FIRM</name>
<dbReference type="KEGG" id="aacx:DEACI_3259"/>
<evidence type="ECO:0000313" key="7">
    <source>
        <dbReference type="EMBL" id="CAA7602580.1"/>
    </source>
</evidence>
<gene>
    <name evidence="8" type="ORF">DEACI_1735</name>
    <name evidence="7" type="ORF">DEACI_3259</name>
</gene>
<evidence type="ECO:0000256" key="2">
    <source>
        <dbReference type="ARBA" id="ARBA00022475"/>
    </source>
</evidence>
<comment type="subcellular location">
    <subcellularLocation>
        <location evidence="1">Cell membrane</location>
        <topology evidence="1">Multi-pass membrane protein</topology>
    </subcellularLocation>
</comment>
<feature type="transmembrane region" description="Helical" evidence="6">
    <location>
        <begin position="343"/>
        <end position="367"/>
    </location>
</feature>
<feature type="transmembrane region" description="Helical" evidence="6">
    <location>
        <begin position="493"/>
        <end position="512"/>
    </location>
</feature>
<dbReference type="InterPro" id="IPR002293">
    <property type="entry name" value="AA/rel_permease1"/>
</dbReference>